<dbReference type="VEuPathDB" id="FungiDB:RhiirFUN_008082"/>
<gene>
    <name evidence="1" type="ORF">RhiirC2_778454</name>
</gene>
<accession>A0A2N1NBY2</accession>
<dbReference type="AlphaFoldDB" id="A0A2N1NBY2"/>
<proteinExistence type="predicted"/>
<dbReference type="Proteomes" id="UP000233469">
    <property type="component" value="Unassembled WGS sequence"/>
</dbReference>
<name>A0A2N1NBY2_9GLOM</name>
<evidence type="ECO:0000313" key="1">
    <source>
        <dbReference type="EMBL" id="PKK71401.1"/>
    </source>
</evidence>
<comment type="caution">
    <text evidence="1">The sequence shown here is derived from an EMBL/GenBank/DDBJ whole genome shotgun (WGS) entry which is preliminary data.</text>
</comment>
<reference evidence="1 2" key="2">
    <citation type="submission" date="2017-10" db="EMBL/GenBank/DDBJ databases">
        <title>Extensive intraspecific genome diversity in a model arbuscular mycorrhizal fungus.</title>
        <authorList>
            <person name="Chen E.C.H."/>
            <person name="Morin E."/>
            <person name="Baudet D."/>
            <person name="Noel J."/>
            <person name="Ndikumana S."/>
            <person name="Charron P."/>
            <person name="St-Onge C."/>
            <person name="Giorgi J."/>
            <person name="Grigoriev I.V."/>
            <person name="Roux C."/>
            <person name="Martin F.M."/>
            <person name="Corradi N."/>
        </authorList>
    </citation>
    <scope>NUCLEOTIDE SEQUENCE [LARGE SCALE GENOMIC DNA]</scope>
    <source>
        <strain evidence="1 2">C2</strain>
    </source>
</reference>
<organism evidence="1 2">
    <name type="scientific">Rhizophagus irregularis</name>
    <dbReference type="NCBI Taxonomy" id="588596"/>
    <lineage>
        <taxon>Eukaryota</taxon>
        <taxon>Fungi</taxon>
        <taxon>Fungi incertae sedis</taxon>
        <taxon>Mucoromycota</taxon>
        <taxon>Glomeromycotina</taxon>
        <taxon>Glomeromycetes</taxon>
        <taxon>Glomerales</taxon>
        <taxon>Glomeraceae</taxon>
        <taxon>Rhizophagus</taxon>
    </lineage>
</organism>
<dbReference type="VEuPathDB" id="FungiDB:FUN_009280"/>
<protein>
    <submittedName>
        <fullName evidence="1">Uncharacterized protein</fullName>
    </submittedName>
</protein>
<sequence length="193" mass="22441">MTSNAVNVDETAEVSEIVQASSSAQTNDEEDQEVDDAIIDKIIVDKVFTLLFSNLNLEEIWIKVMERLKKDNLRVQSIESRIVYLSDWTKIKWCLRREEISLYQSYTDIYMSSHISGKIKFYRPIIGTILEEIDIRSRKSLAVLRTENDEEYMDLTISMKKMDLIVTLRSHKNELLPLEVENTEIFSIKLNAG</sequence>
<dbReference type="EMBL" id="LLXL01000523">
    <property type="protein sequence ID" value="PKK71401.1"/>
    <property type="molecule type" value="Genomic_DNA"/>
</dbReference>
<evidence type="ECO:0000313" key="2">
    <source>
        <dbReference type="Proteomes" id="UP000233469"/>
    </source>
</evidence>
<reference evidence="1 2" key="1">
    <citation type="submission" date="2016-04" db="EMBL/GenBank/DDBJ databases">
        <title>Genome analyses suggest a sexual origin of heterokaryosis in a supposedly ancient asexual fungus.</title>
        <authorList>
            <person name="Ropars J."/>
            <person name="Sedzielewska K."/>
            <person name="Noel J."/>
            <person name="Charron P."/>
            <person name="Farinelli L."/>
            <person name="Marton T."/>
            <person name="Kruger M."/>
            <person name="Pelin A."/>
            <person name="Brachmann A."/>
            <person name="Corradi N."/>
        </authorList>
    </citation>
    <scope>NUCLEOTIDE SEQUENCE [LARGE SCALE GENOMIC DNA]</scope>
    <source>
        <strain evidence="1 2">C2</strain>
    </source>
</reference>